<gene>
    <name evidence="3" type="ORF">PFISCL1PPCAC_19567</name>
</gene>
<feature type="compositionally biased region" description="Basic and acidic residues" evidence="1">
    <location>
        <begin position="571"/>
        <end position="595"/>
    </location>
</feature>
<keyword evidence="4" id="KW-1185">Reference proteome</keyword>
<name>A0AAV5WCD4_9BILA</name>
<dbReference type="AlphaFoldDB" id="A0AAV5WCD4"/>
<comment type="caution">
    <text evidence="3">The sequence shown here is derived from an EMBL/GenBank/DDBJ whole genome shotgun (WGS) entry which is preliminary data.</text>
</comment>
<feature type="transmembrane region" description="Helical" evidence="2">
    <location>
        <begin position="310"/>
        <end position="329"/>
    </location>
</feature>
<feature type="compositionally biased region" description="Low complexity" evidence="1">
    <location>
        <begin position="557"/>
        <end position="569"/>
    </location>
</feature>
<sequence length="595" mass="67245">LEHLFMQVPSNKFPMKHSSCQDDLTEGFDIGDEGFFKCKDSPNGDYVLKTSNAYMPYVRMHYALCAGGKTLYIVDHHIEGLLAFKFDGPQKVVCGDTSKQVINRCEVPSLPPYTLQYCGTRCEQAGITVSSDNRGKALRCDFMLAVVDKNIYEKGKEPDVKCDPIGWWRYSLKADTSISKWVDSMFCFYEKSTTHANCVLDEIECGQIGVCPVHRTHQIDCDGNEPGLVLAVFHRGFPNGFIQVDKLGCDDDNRWWTVDDKSLPRGANVDCVWPFELRIMELNTQEDTKYKIPDVDPRALSEIGPTVRNVSIVIAIASVFILGIGYIFVSQRLQGPKIRMLTSQIRYLYPSLLNDEERNNKELAEKEYRRVDCEAAGIALHEVHSTIFKDKDAEKNTKFNPDLYQHWVSLQWSQRHMLIERALLIRAFLGLKVLYSSFHPPGSENVLETSRPGLKDKIISIAKQYGLFFKSWSVETQLYSLSFASLSKAELEAFRNNEIRRKRLREIPNKPTDAVNETDVPVEDSKRNMDANTPLAATAVAPTLETAPSSSKELKDMTAGATMTATAGTKGDSDKKEKKIDDRTARVPSEKKKKE</sequence>
<feature type="region of interest" description="Disordered" evidence="1">
    <location>
        <begin position="544"/>
        <end position="595"/>
    </location>
</feature>
<keyword evidence="2" id="KW-0472">Membrane</keyword>
<dbReference type="EMBL" id="BTSY01000005">
    <property type="protein sequence ID" value="GMT28270.1"/>
    <property type="molecule type" value="Genomic_DNA"/>
</dbReference>
<accession>A0AAV5WCD4</accession>
<evidence type="ECO:0000313" key="3">
    <source>
        <dbReference type="EMBL" id="GMT28270.1"/>
    </source>
</evidence>
<proteinExistence type="predicted"/>
<evidence type="ECO:0000256" key="1">
    <source>
        <dbReference type="SAM" id="MobiDB-lite"/>
    </source>
</evidence>
<evidence type="ECO:0000313" key="4">
    <source>
        <dbReference type="Proteomes" id="UP001432322"/>
    </source>
</evidence>
<feature type="non-terminal residue" evidence="3">
    <location>
        <position position="1"/>
    </location>
</feature>
<organism evidence="3 4">
    <name type="scientific">Pristionchus fissidentatus</name>
    <dbReference type="NCBI Taxonomy" id="1538716"/>
    <lineage>
        <taxon>Eukaryota</taxon>
        <taxon>Metazoa</taxon>
        <taxon>Ecdysozoa</taxon>
        <taxon>Nematoda</taxon>
        <taxon>Chromadorea</taxon>
        <taxon>Rhabditida</taxon>
        <taxon>Rhabditina</taxon>
        <taxon>Diplogasteromorpha</taxon>
        <taxon>Diplogasteroidea</taxon>
        <taxon>Neodiplogasteridae</taxon>
        <taxon>Pristionchus</taxon>
    </lineage>
</organism>
<evidence type="ECO:0000256" key="2">
    <source>
        <dbReference type="SAM" id="Phobius"/>
    </source>
</evidence>
<protein>
    <submittedName>
        <fullName evidence="3">Uncharacterized protein</fullName>
    </submittedName>
</protein>
<keyword evidence="2" id="KW-0812">Transmembrane</keyword>
<dbReference type="Proteomes" id="UP001432322">
    <property type="component" value="Unassembled WGS sequence"/>
</dbReference>
<reference evidence="3" key="1">
    <citation type="submission" date="2023-10" db="EMBL/GenBank/DDBJ databases">
        <title>Genome assembly of Pristionchus species.</title>
        <authorList>
            <person name="Yoshida K."/>
            <person name="Sommer R.J."/>
        </authorList>
    </citation>
    <scope>NUCLEOTIDE SEQUENCE</scope>
    <source>
        <strain evidence="3">RS5133</strain>
    </source>
</reference>
<keyword evidence="2" id="KW-1133">Transmembrane helix</keyword>